<evidence type="ECO:0000313" key="2">
    <source>
        <dbReference type="Proteomes" id="UP000831701"/>
    </source>
</evidence>
<sequence>MAIPSSPDEPSKGMKLSCNLERQCSFFNAVLDMAKELEGKERDREDRRSFSRSLNKLAQLNKTTTTRIPPSFLCRLQTIMASHGEETVASESVASGDQGEKKNTAVSFGFTKTVSKFKPTTVDAALKKDDRDFLTGIDGNKLQSSRPSEKPKELIIPLIQKNRWHRPDRGDTTGGKTQDTTPDNDSVDSQAVRELIEDSRRQLEQWENGPQSERNLNLSIPLLMQNKVPDGFEDGDHVKVDLRPESSTEADYESVPVEAYGLAMLRGMGWSKSEGIGRTFKQDVKPIEHQLRPKGLGLGADRSAIKDLEPNRHQRPPKPGEERGKEEELVMGPGGCVLVESGAHKDLYGKIDGVDPDNARVMVKLAVGGKTVTVSQYAVKLVGRKEYEKYSKDLSRLSKAYKDKEKEKEKEREHEKEQQRRAEKERRSNGEEAKHKSSERDGRKDERKRKHKESSQDREKPPVKEARRPPAPPSWLQRDLKVRFIDKAFKGGRYYNSKMRVEDVLTPSTCVCRTEEGRLLDDVKQDMLETIVPKSDHDSIMVVLGEHRGQVGRILQRDKNKCRAMVQLDRYEEKVFTLDYDRICHYVGAADH</sequence>
<comment type="caution">
    <text evidence="1">The sequence shown here is derived from an EMBL/GenBank/DDBJ whole genome shotgun (WGS) entry which is preliminary data.</text>
</comment>
<evidence type="ECO:0000313" key="1">
    <source>
        <dbReference type="EMBL" id="KAI3357496.1"/>
    </source>
</evidence>
<gene>
    <name evidence="1" type="ORF">L3Q82_015905</name>
</gene>
<dbReference type="EMBL" id="CM041549">
    <property type="protein sequence ID" value="KAI3357496.1"/>
    <property type="molecule type" value="Genomic_DNA"/>
</dbReference>
<name>A0ACB8VPP1_9TELE</name>
<organism evidence="1 2">
    <name type="scientific">Scortum barcoo</name>
    <name type="common">barcoo grunter</name>
    <dbReference type="NCBI Taxonomy" id="214431"/>
    <lineage>
        <taxon>Eukaryota</taxon>
        <taxon>Metazoa</taxon>
        <taxon>Chordata</taxon>
        <taxon>Craniata</taxon>
        <taxon>Vertebrata</taxon>
        <taxon>Euteleostomi</taxon>
        <taxon>Actinopterygii</taxon>
        <taxon>Neopterygii</taxon>
        <taxon>Teleostei</taxon>
        <taxon>Neoteleostei</taxon>
        <taxon>Acanthomorphata</taxon>
        <taxon>Eupercaria</taxon>
        <taxon>Centrarchiformes</taxon>
        <taxon>Terapontoidei</taxon>
        <taxon>Terapontidae</taxon>
        <taxon>Scortum</taxon>
    </lineage>
</organism>
<dbReference type="Proteomes" id="UP000831701">
    <property type="component" value="Chromosome 19"/>
</dbReference>
<accession>A0ACB8VPP1</accession>
<reference evidence="1" key="1">
    <citation type="submission" date="2022-04" db="EMBL/GenBank/DDBJ databases">
        <title>Jade perch genome.</title>
        <authorList>
            <person name="Chao B."/>
        </authorList>
    </citation>
    <scope>NUCLEOTIDE SEQUENCE</scope>
    <source>
        <strain evidence="1">CB-2022</strain>
    </source>
</reference>
<proteinExistence type="predicted"/>
<protein>
    <submittedName>
        <fullName evidence="1">Uncharacterized protein</fullName>
    </submittedName>
</protein>
<keyword evidence="2" id="KW-1185">Reference proteome</keyword>